<dbReference type="Gene3D" id="4.10.60.10">
    <property type="entry name" value="Zinc finger, CCHC-type"/>
    <property type="match status" value="1"/>
</dbReference>
<dbReference type="PROSITE" id="PS50158">
    <property type="entry name" value="ZF_CCHC"/>
    <property type="match status" value="1"/>
</dbReference>
<evidence type="ECO:0000313" key="4">
    <source>
        <dbReference type="Proteomes" id="UP001162060"/>
    </source>
</evidence>
<dbReference type="SMART" id="SM00343">
    <property type="entry name" value="ZnF_C2HC"/>
    <property type="match status" value="1"/>
</dbReference>
<organism evidence="3 4">
    <name type="scientific">Peronospora matthiolae</name>
    <dbReference type="NCBI Taxonomy" id="2874970"/>
    <lineage>
        <taxon>Eukaryota</taxon>
        <taxon>Sar</taxon>
        <taxon>Stramenopiles</taxon>
        <taxon>Oomycota</taxon>
        <taxon>Peronosporomycetes</taxon>
        <taxon>Peronosporales</taxon>
        <taxon>Peronosporaceae</taxon>
        <taxon>Peronospora</taxon>
    </lineage>
</organism>
<gene>
    <name evidence="3" type="ORF">PM001_LOCUS3267</name>
</gene>
<keyword evidence="1" id="KW-0862">Zinc</keyword>
<dbReference type="InterPro" id="IPR036875">
    <property type="entry name" value="Znf_CCHC_sf"/>
</dbReference>
<comment type="caution">
    <text evidence="3">The sequence shown here is derived from an EMBL/GenBank/DDBJ whole genome shotgun (WGS) entry which is preliminary data.</text>
</comment>
<dbReference type="AlphaFoldDB" id="A0AAV1T9C8"/>
<reference evidence="3" key="1">
    <citation type="submission" date="2024-01" db="EMBL/GenBank/DDBJ databases">
        <authorList>
            <person name="Webb A."/>
        </authorList>
    </citation>
    <scope>NUCLEOTIDE SEQUENCE</scope>
    <source>
        <strain evidence="3">Pm1</strain>
    </source>
</reference>
<keyword evidence="1" id="KW-0863">Zinc-finger</keyword>
<name>A0AAV1T9C8_9STRA</name>
<dbReference type="EMBL" id="CAKLBY020000030">
    <property type="protein sequence ID" value="CAK7906123.1"/>
    <property type="molecule type" value="Genomic_DNA"/>
</dbReference>
<protein>
    <recommendedName>
        <fullName evidence="2">CCHC-type domain-containing protein</fullName>
    </recommendedName>
</protein>
<accession>A0AAV1T9C8</accession>
<dbReference type="Proteomes" id="UP001162060">
    <property type="component" value="Unassembled WGS sequence"/>
</dbReference>
<dbReference type="Pfam" id="PF00098">
    <property type="entry name" value="zf-CCHC"/>
    <property type="match status" value="1"/>
</dbReference>
<sequence>MRAKYKSTRIDYLHHVEELARFTQSIKHGSSAVGREVVAAHVEGKPKSAITCYRCGRSGHIAADCRARVVHDDETPGDHKEPQREEEGIALQGAAATNASDGARAIDDSCGFVLTTSYGVRATDGTRGLVLAATDATGVDRGDGILDSGESRHLVNDDSLLLKSTARSHEIAMTDGESLHLMRVGSVRLGVLARGAEAVLTLTDVYLAP</sequence>
<keyword evidence="1" id="KW-0479">Metal-binding</keyword>
<evidence type="ECO:0000259" key="2">
    <source>
        <dbReference type="PROSITE" id="PS50158"/>
    </source>
</evidence>
<dbReference type="GO" id="GO:0008270">
    <property type="term" value="F:zinc ion binding"/>
    <property type="evidence" value="ECO:0007669"/>
    <property type="project" value="UniProtKB-KW"/>
</dbReference>
<dbReference type="GO" id="GO:0003676">
    <property type="term" value="F:nucleic acid binding"/>
    <property type="evidence" value="ECO:0007669"/>
    <property type="project" value="InterPro"/>
</dbReference>
<dbReference type="SUPFAM" id="SSF57756">
    <property type="entry name" value="Retrovirus zinc finger-like domains"/>
    <property type="match status" value="1"/>
</dbReference>
<feature type="domain" description="CCHC-type" evidence="2">
    <location>
        <begin position="52"/>
        <end position="66"/>
    </location>
</feature>
<dbReference type="InterPro" id="IPR001878">
    <property type="entry name" value="Znf_CCHC"/>
</dbReference>
<proteinExistence type="predicted"/>
<evidence type="ECO:0000256" key="1">
    <source>
        <dbReference type="PROSITE-ProRule" id="PRU00047"/>
    </source>
</evidence>
<evidence type="ECO:0000313" key="3">
    <source>
        <dbReference type="EMBL" id="CAK7906123.1"/>
    </source>
</evidence>